<keyword evidence="7" id="KW-1185">Reference proteome</keyword>
<evidence type="ECO:0000256" key="5">
    <source>
        <dbReference type="SAM" id="MobiDB-lite"/>
    </source>
</evidence>
<dbReference type="EMBL" id="JAKGSI010000004">
    <property type="protein sequence ID" value="MCF4007332.1"/>
    <property type="molecule type" value="Genomic_DNA"/>
</dbReference>
<keyword evidence="3" id="KW-0378">Hydrolase</keyword>
<feature type="compositionally biased region" description="Low complexity" evidence="5">
    <location>
        <begin position="29"/>
        <end position="42"/>
    </location>
</feature>
<dbReference type="Gene3D" id="3.40.50.1820">
    <property type="entry name" value="alpha/beta hydrolase"/>
    <property type="match status" value="1"/>
</dbReference>
<evidence type="ECO:0000313" key="7">
    <source>
        <dbReference type="Proteomes" id="UP001139336"/>
    </source>
</evidence>
<dbReference type="Proteomes" id="UP001139336">
    <property type="component" value="Unassembled WGS sequence"/>
</dbReference>
<comment type="caution">
    <text evidence="6">The sequence shown here is derived from an EMBL/GenBank/DDBJ whole genome shotgun (WGS) entry which is preliminary data.</text>
</comment>
<dbReference type="InterPro" id="IPR000675">
    <property type="entry name" value="Cutinase/axe"/>
</dbReference>
<gene>
    <name evidence="6" type="ORF">L1O03_09125</name>
</gene>
<comment type="similarity">
    <text evidence="1">Belongs to the cutinase family.</text>
</comment>
<reference evidence="6" key="1">
    <citation type="submission" date="2022-01" db="EMBL/GenBank/DDBJ databases">
        <title>Corynebacterium sp. nov isolated from isolated from the feces of the greater white-fronted geese (Anser albifrons) at Poyang Lake, PR China.</title>
        <authorList>
            <person name="Liu Q."/>
        </authorList>
    </citation>
    <scope>NUCLEOTIDE SEQUENCE</scope>
    <source>
        <strain evidence="6">JCM 32435</strain>
    </source>
</reference>
<organism evidence="6 7">
    <name type="scientific">Corynebacterium uropygiale</name>
    <dbReference type="NCBI Taxonomy" id="1775911"/>
    <lineage>
        <taxon>Bacteria</taxon>
        <taxon>Bacillati</taxon>
        <taxon>Actinomycetota</taxon>
        <taxon>Actinomycetes</taxon>
        <taxon>Mycobacteriales</taxon>
        <taxon>Corynebacteriaceae</taxon>
        <taxon>Corynebacterium</taxon>
    </lineage>
</organism>
<keyword evidence="4" id="KW-1015">Disulfide bond</keyword>
<evidence type="ECO:0000256" key="3">
    <source>
        <dbReference type="ARBA" id="ARBA00022801"/>
    </source>
</evidence>
<dbReference type="SUPFAM" id="SSF53474">
    <property type="entry name" value="alpha/beta-Hydrolases"/>
    <property type="match status" value="1"/>
</dbReference>
<dbReference type="PANTHER" id="PTHR33630:SF9">
    <property type="entry name" value="CUTINASE 4"/>
    <property type="match status" value="1"/>
</dbReference>
<sequence length="305" mass="32310">MRKFLTVLAVIVVLVIIGAGLLQWQRSTQQPGEQQGPGSSEEAAPQQPDWCPRVEVLAAPGTWESAADDDPIHPHANPNSFMLSITQPLQETYPENDVKVWTLPYTAQFRNINAQQEMSYDDSRQEGTATLENELRSMHEQCPATQYILSGFSQGAVIVGDIANRIGNGTGVVPADRVAGVAVIADGRREPGVGVSPGVQIGGVGAEVALAPVSGLVQPVVPGATMRGPREGGYGELQDRTFDLCAPNDSICDAPRDLGNAMARAQALVQANGVHAQYASNPDVVPGTTANQWVVDWAKGVIDGV</sequence>
<evidence type="ECO:0000256" key="4">
    <source>
        <dbReference type="ARBA" id="ARBA00023157"/>
    </source>
</evidence>
<keyword evidence="2" id="KW-0719">Serine esterase</keyword>
<dbReference type="InterPro" id="IPR029058">
    <property type="entry name" value="AB_hydrolase_fold"/>
</dbReference>
<dbReference type="SMART" id="SM01110">
    <property type="entry name" value="Cutinase"/>
    <property type="match status" value="1"/>
</dbReference>
<protein>
    <submittedName>
        <fullName evidence="6">Cutinase family protein</fullName>
    </submittedName>
</protein>
<dbReference type="Pfam" id="PF01083">
    <property type="entry name" value="Cutinase"/>
    <property type="match status" value="1"/>
</dbReference>
<evidence type="ECO:0000313" key="6">
    <source>
        <dbReference type="EMBL" id="MCF4007332.1"/>
    </source>
</evidence>
<dbReference type="PANTHER" id="PTHR33630">
    <property type="entry name" value="CUTINASE RV1984C-RELATED-RELATED"/>
    <property type="match status" value="1"/>
</dbReference>
<dbReference type="GO" id="GO:0052689">
    <property type="term" value="F:carboxylic ester hydrolase activity"/>
    <property type="evidence" value="ECO:0007669"/>
    <property type="project" value="UniProtKB-KW"/>
</dbReference>
<feature type="region of interest" description="Disordered" evidence="5">
    <location>
        <begin position="28"/>
        <end position="48"/>
    </location>
</feature>
<proteinExistence type="inferred from homology"/>
<dbReference type="RefSeq" id="WP_236119470.1">
    <property type="nucleotide sequence ID" value="NZ_JAKGSI010000004.1"/>
</dbReference>
<evidence type="ECO:0000256" key="1">
    <source>
        <dbReference type="ARBA" id="ARBA00007534"/>
    </source>
</evidence>
<dbReference type="AlphaFoldDB" id="A0A9X1QPR6"/>
<evidence type="ECO:0000256" key="2">
    <source>
        <dbReference type="ARBA" id="ARBA00022487"/>
    </source>
</evidence>
<name>A0A9X1QPR6_9CORY</name>
<accession>A0A9X1QPR6</accession>